<organism evidence="2 3">
    <name type="scientific">Letharia columbiana</name>
    <dbReference type="NCBI Taxonomy" id="112416"/>
    <lineage>
        <taxon>Eukaryota</taxon>
        <taxon>Fungi</taxon>
        <taxon>Dikarya</taxon>
        <taxon>Ascomycota</taxon>
        <taxon>Pezizomycotina</taxon>
        <taxon>Lecanoromycetes</taxon>
        <taxon>OSLEUM clade</taxon>
        <taxon>Lecanoromycetidae</taxon>
        <taxon>Lecanorales</taxon>
        <taxon>Lecanorineae</taxon>
        <taxon>Parmeliaceae</taxon>
        <taxon>Letharia</taxon>
    </lineage>
</organism>
<comment type="caution">
    <text evidence="2">The sequence shown here is derived from an EMBL/GenBank/DDBJ whole genome shotgun (WGS) entry which is preliminary data.</text>
</comment>
<evidence type="ECO:0000256" key="1">
    <source>
        <dbReference type="SAM" id="MobiDB-lite"/>
    </source>
</evidence>
<proteinExistence type="predicted"/>
<feature type="compositionally biased region" description="Low complexity" evidence="1">
    <location>
        <begin position="34"/>
        <end position="46"/>
    </location>
</feature>
<gene>
    <name evidence="2" type="ORF">HO173_009817</name>
</gene>
<keyword evidence="3" id="KW-1185">Reference proteome</keyword>
<dbReference type="AlphaFoldDB" id="A0A8H6FNX5"/>
<dbReference type="EMBL" id="JACCJC010000052">
    <property type="protein sequence ID" value="KAF6231980.1"/>
    <property type="molecule type" value="Genomic_DNA"/>
</dbReference>
<evidence type="ECO:0000313" key="2">
    <source>
        <dbReference type="EMBL" id="KAF6231980.1"/>
    </source>
</evidence>
<reference evidence="2 3" key="1">
    <citation type="journal article" date="2020" name="Genomics">
        <title>Complete, high-quality genomes from long-read metagenomic sequencing of two wolf lichen thalli reveals enigmatic genome architecture.</title>
        <authorList>
            <person name="McKenzie S.K."/>
            <person name="Walston R.F."/>
            <person name="Allen J.L."/>
        </authorList>
    </citation>
    <scope>NUCLEOTIDE SEQUENCE [LARGE SCALE GENOMIC DNA]</scope>
    <source>
        <strain evidence="2">WasteWater2</strain>
    </source>
</reference>
<name>A0A8H6FNX5_9LECA</name>
<dbReference type="Proteomes" id="UP000578531">
    <property type="component" value="Unassembled WGS sequence"/>
</dbReference>
<dbReference type="RefSeq" id="XP_037161411.1">
    <property type="nucleotide sequence ID" value="XM_037311705.1"/>
</dbReference>
<sequence length="141" mass="15740">MSSSSNRYAVLGEVSSSSKEQQQDTAQPGPPAQGEGLSMGSLESSLPRVLSREEGLAEYKKRRLAWKEEQAQEDERKKRRQVTSSTLVPRLIPSAAPESDDGMEVEKEFNCQNIINLDRRTRCVFGYEDAKGDFTDPLDSL</sequence>
<feature type="region of interest" description="Disordered" evidence="1">
    <location>
        <begin position="1"/>
        <end position="53"/>
    </location>
</feature>
<feature type="compositionally biased region" description="Basic and acidic residues" evidence="1">
    <location>
        <begin position="67"/>
        <end position="76"/>
    </location>
</feature>
<feature type="compositionally biased region" description="Polar residues" evidence="1">
    <location>
        <begin position="14"/>
        <end position="26"/>
    </location>
</feature>
<protein>
    <submittedName>
        <fullName evidence="2">Uncharacterized protein</fullName>
    </submittedName>
</protein>
<accession>A0A8H6FNX5</accession>
<dbReference type="GeneID" id="59291466"/>
<feature type="region of interest" description="Disordered" evidence="1">
    <location>
        <begin position="67"/>
        <end position="104"/>
    </location>
</feature>
<evidence type="ECO:0000313" key="3">
    <source>
        <dbReference type="Proteomes" id="UP000578531"/>
    </source>
</evidence>